<dbReference type="GO" id="GO:0016872">
    <property type="term" value="F:intramolecular lyase activity"/>
    <property type="evidence" value="ECO:0007669"/>
    <property type="project" value="InterPro"/>
</dbReference>
<proteinExistence type="predicted"/>
<evidence type="ECO:0000313" key="3">
    <source>
        <dbReference type="EMBL" id="SGY38807.1"/>
    </source>
</evidence>
<dbReference type="SUPFAM" id="SSF54626">
    <property type="entry name" value="Chalcone isomerase"/>
    <property type="match status" value="1"/>
</dbReference>
<dbReference type="InterPro" id="IPR016088">
    <property type="entry name" value="Chalcone_isomerase_3-sand"/>
</dbReference>
<dbReference type="Gene3D" id="3.50.70.10">
    <property type="match status" value="1"/>
</dbReference>
<feature type="compositionally biased region" description="Low complexity" evidence="1">
    <location>
        <begin position="111"/>
        <end position="128"/>
    </location>
</feature>
<evidence type="ECO:0000259" key="2">
    <source>
        <dbReference type="Pfam" id="PF16035"/>
    </source>
</evidence>
<dbReference type="InterPro" id="IPR016087">
    <property type="entry name" value="Chalcone_isomerase"/>
</dbReference>
<reference evidence="3 4" key="1">
    <citation type="submission" date="2016-11" db="EMBL/GenBank/DDBJ databases">
        <authorList>
            <person name="Jaros S."/>
            <person name="Januszkiewicz K."/>
            <person name="Wedrychowicz H."/>
        </authorList>
    </citation>
    <scope>NUCLEOTIDE SEQUENCE [LARGE SCALE GENOMIC DNA]</scope>
</reference>
<accession>A0A2X0NXY7</accession>
<evidence type="ECO:0000313" key="4">
    <source>
        <dbReference type="Proteomes" id="UP000249464"/>
    </source>
</evidence>
<dbReference type="PANTHER" id="PTHR47284:SF3">
    <property type="entry name" value="FATTY-ACID-BINDING PROTEIN 2"/>
    <property type="match status" value="1"/>
</dbReference>
<dbReference type="AlphaFoldDB" id="A0A2X0NXY7"/>
<sequence>MAMARWQALLSTLRSSAGPALRSTTSRLQARPTLAVAETRSNKWASVRCNCTSRTAPAPAPTTTSTSTSTSTGAALLAALLVATYAVVQARRNEPLAMDAAQQQEAGVVAPTSSSTSSTYKDPTTSTPFPRYINSNSGARLSLVGTGVRTVSFLNVQVYTAAFYVEAKLLQRLAQVSGGWKDYSPSDLLPPFGDGQEGKGANPSGEKLIAALLDEADCAVIISPLRTTTLAHLRDGFSRALIARMKLPRVTLTWSEKDGEEALESLSRLKGLFPSRKLDKGSQLRLFYRRQRREVEFWIKEPKSDKEERLGAFDDRFLSRELFLSYFSDDAEISKELRKSTAMGFAGEPR</sequence>
<gene>
    <name evidence="3" type="primary">BQ5605_C003g02076</name>
    <name evidence="3" type="ORF">BQ5605_C003G02076</name>
</gene>
<dbReference type="EMBL" id="FQNC01000042">
    <property type="protein sequence ID" value="SGY38807.1"/>
    <property type="molecule type" value="Genomic_DNA"/>
</dbReference>
<dbReference type="Pfam" id="PF16035">
    <property type="entry name" value="Chalcone_2"/>
    <property type="match status" value="1"/>
</dbReference>
<dbReference type="InterPro" id="IPR036298">
    <property type="entry name" value="Chalcone_isomerase_sf"/>
</dbReference>
<dbReference type="STRING" id="796604.A0A2X0NXY7"/>
<dbReference type="PANTHER" id="PTHR47284">
    <property type="entry name" value="FATTY-ACID-BINDING PROTEIN 2"/>
    <property type="match status" value="1"/>
</dbReference>
<dbReference type="Proteomes" id="UP000249464">
    <property type="component" value="Unassembled WGS sequence"/>
</dbReference>
<protein>
    <submittedName>
        <fullName evidence="3">BQ5605_C003g02076 protein</fullName>
    </submittedName>
</protein>
<feature type="domain" description="Chalcone isomerase" evidence="2">
    <location>
        <begin position="141"/>
        <end position="341"/>
    </location>
</feature>
<keyword evidence="4" id="KW-1185">Reference proteome</keyword>
<evidence type="ECO:0000256" key="1">
    <source>
        <dbReference type="SAM" id="MobiDB-lite"/>
    </source>
</evidence>
<name>A0A2X0NXY7_9BASI</name>
<organism evidence="3 4">
    <name type="scientific">Microbotryum silenes-dioicae</name>
    <dbReference type="NCBI Taxonomy" id="796604"/>
    <lineage>
        <taxon>Eukaryota</taxon>
        <taxon>Fungi</taxon>
        <taxon>Dikarya</taxon>
        <taxon>Basidiomycota</taxon>
        <taxon>Pucciniomycotina</taxon>
        <taxon>Microbotryomycetes</taxon>
        <taxon>Microbotryales</taxon>
        <taxon>Microbotryaceae</taxon>
        <taxon>Microbotryum</taxon>
    </lineage>
</organism>
<feature type="region of interest" description="Disordered" evidence="1">
    <location>
        <begin position="108"/>
        <end position="131"/>
    </location>
</feature>